<proteinExistence type="predicted"/>
<evidence type="ECO:0000313" key="2">
    <source>
        <dbReference type="Proteomes" id="UP000054217"/>
    </source>
</evidence>
<dbReference type="HOGENOM" id="CLU_2905087_0_0_1"/>
<dbReference type="AlphaFoldDB" id="A0A0C3PHK3"/>
<keyword evidence="2" id="KW-1185">Reference proteome</keyword>
<accession>A0A0C3PHK3</accession>
<sequence>MCAAYMILQLYPVPSKYWEEDWGWIYLGVAIRIAQDINLNRPMTAKPLNEHHARRLLSRTRI</sequence>
<reference evidence="1 2" key="1">
    <citation type="submission" date="2014-04" db="EMBL/GenBank/DDBJ databases">
        <authorList>
            <consortium name="DOE Joint Genome Institute"/>
            <person name="Kuo A."/>
            <person name="Kohler A."/>
            <person name="Costa M.D."/>
            <person name="Nagy L.G."/>
            <person name="Floudas D."/>
            <person name="Copeland A."/>
            <person name="Barry K.W."/>
            <person name="Cichocki N."/>
            <person name="Veneault-Fourrey C."/>
            <person name="LaButti K."/>
            <person name="Lindquist E.A."/>
            <person name="Lipzen A."/>
            <person name="Lundell T."/>
            <person name="Morin E."/>
            <person name="Murat C."/>
            <person name="Sun H."/>
            <person name="Tunlid A."/>
            <person name="Henrissat B."/>
            <person name="Grigoriev I.V."/>
            <person name="Hibbett D.S."/>
            <person name="Martin F."/>
            <person name="Nordberg H.P."/>
            <person name="Cantor M.N."/>
            <person name="Hua S.X."/>
        </authorList>
    </citation>
    <scope>NUCLEOTIDE SEQUENCE [LARGE SCALE GENOMIC DNA]</scope>
    <source>
        <strain evidence="1 2">Marx 270</strain>
    </source>
</reference>
<reference evidence="2" key="2">
    <citation type="submission" date="2015-01" db="EMBL/GenBank/DDBJ databases">
        <title>Evolutionary Origins and Diversification of the Mycorrhizal Mutualists.</title>
        <authorList>
            <consortium name="DOE Joint Genome Institute"/>
            <consortium name="Mycorrhizal Genomics Consortium"/>
            <person name="Kohler A."/>
            <person name="Kuo A."/>
            <person name="Nagy L.G."/>
            <person name="Floudas D."/>
            <person name="Copeland A."/>
            <person name="Barry K.W."/>
            <person name="Cichocki N."/>
            <person name="Veneault-Fourrey C."/>
            <person name="LaButti K."/>
            <person name="Lindquist E.A."/>
            <person name="Lipzen A."/>
            <person name="Lundell T."/>
            <person name="Morin E."/>
            <person name="Murat C."/>
            <person name="Riley R."/>
            <person name="Ohm R."/>
            <person name="Sun H."/>
            <person name="Tunlid A."/>
            <person name="Henrissat B."/>
            <person name="Grigoriev I.V."/>
            <person name="Hibbett D.S."/>
            <person name="Martin F."/>
        </authorList>
    </citation>
    <scope>NUCLEOTIDE SEQUENCE [LARGE SCALE GENOMIC DNA]</scope>
    <source>
        <strain evidence="2">Marx 270</strain>
    </source>
</reference>
<dbReference type="InParanoid" id="A0A0C3PHK3"/>
<dbReference type="EMBL" id="KN831958">
    <property type="protein sequence ID" value="KIO07946.1"/>
    <property type="molecule type" value="Genomic_DNA"/>
</dbReference>
<gene>
    <name evidence="1" type="ORF">M404DRAFT_377648</name>
</gene>
<organism evidence="1 2">
    <name type="scientific">Pisolithus tinctorius Marx 270</name>
    <dbReference type="NCBI Taxonomy" id="870435"/>
    <lineage>
        <taxon>Eukaryota</taxon>
        <taxon>Fungi</taxon>
        <taxon>Dikarya</taxon>
        <taxon>Basidiomycota</taxon>
        <taxon>Agaricomycotina</taxon>
        <taxon>Agaricomycetes</taxon>
        <taxon>Agaricomycetidae</taxon>
        <taxon>Boletales</taxon>
        <taxon>Sclerodermatineae</taxon>
        <taxon>Pisolithaceae</taxon>
        <taxon>Pisolithus</taxon>
    </lineage>
</organism>
<evidence type="ECO:0000313" key="1">
    <source>
        <dbReference type="EMBL" id="KIO07946.1"/>
    </source>
</evidence>
<name>A0A0C3PHK3_PISTI</name>
<dbReference type="STRING" id="870435.A0A0C3PHK3"/>
<protein>
    <submittedName>
        <fullName evidence="1">Uncharacterized protein</fullName>
    </submittedName>
</protein>
<dbReference type="OrthoDB" id="2667950at2759"/>
<dbReference type="Proteomes" id="UP000054217">
    <property type="component" value="Unassembled WGS sequence"/>
</dbReference>